<keyword evidence="2 3" id="KW-0040">ANK repeat</keyword>
<dbReference type="HOGENOM" id="CLU_1791495_0_0_1"/>
<evidence type="ECO:0000256" key="2">
    <source>
        <dbReference type="ARBA" id="ARBA00023043"/>
    </source>
</evidence>
<dbReference type="SMART" id="SM00248">
    <property type="entry name" value="ANK"/>
    <property type="match status" value="3"/>
</dbReference>
<evidence type="ECO:0000256" key="1">
    <source>
        <dbReference type="ARBA" id="ARBA00022737"/>
    </source>
</evidence>
<dbReference type="Pfam" id="PF00023">
    <property type="entry name" value="Ank"/>
    <property type="match status" value="1"/>
</dbReference>
<dbReference type="InterPro" id="IPR002110">
    <property type="entry name" value="Ankyrin_rpt"/>
</dbReference>
<dbReference type="SUPFAM" id="SSF48403">
    <property type="entry name" value="Ankyrin repeat"/>
    <property type="match status" value="1"/>
</dbReference>
<feature type="non-terminal residue" evidence="4">
    <location>
        <position position="145"/>
    </location>
</feature>
<dbReference type="Pfam" id="PF12796">
    <property type="entry name" value="Ank_2"/>
    <property type="match status" value="1"/>
</dbReference>
<dbReference type="InterPro" id="IPR036770">
    <property type="entry name" value="Ankyrin_rpt-contain_sf"/>
</dbReference>
<proteinExistence type="predicted"/>
<keyword evidence="1" id="KW-0677">Repeat</keyword>
<dbReference type="AlphaFoldDB" id="A0A0C9TB08"/>
<sequence>MTVTLLALGSCCTARSSSDSTALHVASRHGHLEVVKTLLDYPNIIINPDVAQSSNEIDLMGPALCSTSSGGHLEGADLNMQDQSLGTPLHSACLGGHISIVELLVQKGVDVNVQGSNSCTPIHLACLGGHISIVKLLLRMGADLN</sequence>
<evidence type="ECO:0000313" key="4">
    <source>
        <dbReference type="EMBL" id="KIJ04466.1"/>
    </source>
</evidence>
<feature type="repeat" description="ANK" evidence="3">
    <location>
        <begin position="18"/>
        <end position="40"/>
    </location>
</feature>
<accession>A0A0C9TB08</accession>
<dbReference type="Gene3D" id="1.25.40.20">
    <property type="entry name" value="Ankyrin repeat-containing domain"/>
    <property type="match status" value="2"/>
</dbReference>
<dbReference type="PROSITE" id="PS50297">
    <property type="entry name" value="ANK_REP_REGION"/>
    <property type="match status" value="3"/>
</dbReference>
<protein>
    <recommendedName>
        <fullName evidence="6">Ankyrin</fullName>
    </recommendedName>
</protein>
<dbReference type="OrthoDB" id="194358at2759"/>
<feature type="repeat" description="ANK" evidence="3">
    <location>
        <begin position="117"/>
        <end position="145"/>
    </location>
</feature>
<gene>
    <name evidence="4" type="ORF">PAXINDRAFT_94682</name>
</gene>
<name>A0A0C9TB08_PAXIN</name>
<dbReference type="GO" id="GO:0004842">
    <property type="term" value="F:ubiquitin-protein transferase activity"/>
    <property type="evidence" value="ECO:0007669"/>
    <property type="project" value="TreeGrafter"/>
</dbReference>
<dbReference type="Proteomes" id="UP000053647">
    <property type="component" value="Unassembled WGS sequence"/>
</dbReference>
<organism evidence="4 5">
    <name type="scientific">Paxillus involutus ATCC 200175</name>
    <dbReference type="NCBI Taxonomy" id="664439"/>
    <lineage>
        <taxon>Eukaryota</taxon>
        <taxon>Fungi</taxon>
        <taxon>Dikarya</taxon>
        <taxon>Basidiomycota</taxon>
        <taxon>Agaricomycotina</taxon>
        <taxon>Agaricomycetes</taxon>
        <taxon>Agaricomycetidae</taxon>
        <taxon>Boletales</taxon>
        <taxon>Paxilineae</taxon>
        <taxon>Paxillaceae</taxon>
        <taxon>Paxillus</taxon>
    </lineage>
</organism>
<reference evidence="4 5" key="1">
    <citation type="submission" date="2014-06" db="EMBL/GenBank/DDBJ databases">
        <authorList>
            <consortium name="DOE Joint Genome Institute"/>
            <person name="Kuo A."/>
            <person name="Kohler A."/>
            <person name="Nagy L.G."/>
            <person name="Floudas D."/>
            <person name="Copeland A."/>
            <person name="Barry K.W."/>
            <person name="Cichocki N."/>
            <person name="Veneault-Fourrey C."/>
            <person name="LaButti K."/>
            <person name="Lindquist E.A."/>
            <person name="Lipzen A."/>
            <person name="Lundell T."/>
            <person name="Morin E."/>
            <person name="Murat C."/>
            <person name="Sun H."/>
            <person name="Tunlid A."/>
            <person name="Henrissat B."/>
            <person name="Grigoriev I.V."/>
            <person name="Hibbett D.S."/>
            <person name="Martin F."/>
            <person name="Nordberg H.P."/>
            <person name="Cantor M.N."/>
            <person name="Hua S.X."/>
        </authorList>
    </citation>
    <scope>NUCLEOTIDE SEQUENCE [LARGE SCALE GENOMIC DNA]</scope>
    <source>
        <strain evidence="4 5">ATCC 200175</strain>
    </source>
</reference>
<evidence type="ECO:0000313" key="5">
    <source>
        <dbReference type="Proteomes" id="UP000053647"/>
    </source>
</evidence>
<dbReference type="PANTHER" id="PTHR24171:SF8">
    <property type="entry name" value="BRCA1-ASSOCIATED RING DOMAIN PROTEIN 1"/>
    <property type="match status" value="1"/>
</dbReference>
<evidence type="ECO:0008006" key="6">
    <source>
        <dbReference type="Google" id="ProtNLM"/>
    </source>
</evidence>
<reference evidence="5" key="2">
    <citation type="submission" date="2015-01" db="EMBL/GenBank/DDBJ databases">
        <title>Evolutionary Origins and Diversification of the Mycorrhizal Mutualists.</title>
        <authorList>
            <consortium name="DOE Joint Genome Institute"/>
            <consortium name="Mycorrhizal Genomics Consortium"/>
            <person name="Kohler A."/>
            <person name="Kuo A."/>
            <person name="Nagy L.G."/>
            <person name="Floudas D."/>
            <person name="Copeland A."/>
            <person name="Barry K.W."/>
            <person name="Cichocki N."/>
            <person name="Veneault-Fourrey C."/>
            <person name="LaButti K."/>
            <person name="Lindquist E.A."/>
            <person name="Lipzen A."/>
            <person name="Lundell T."/>
            <person name="Morin E."/>
            <person name="Murat C."/>
            <person name="Riley R."/>
            <person name="Ohm R."/>
            <person name="Sun H."/>
            <person name="Tunlid A."/>
            <person name="Henrissat B."/>
            <person name="Grigoriev I.V."/>
            <person name="Hibbett D.S."/>
            <person name="Martin F."/>
        </authorList>
    </citation>
    <scope>NUCLEOTIDE SEQUENCE [LARGE SCALE GENOMIC DNA]</scope>
    <source>
        <strain evidence="5">ATCC 200175</strain>
    </source>
</reference>
<keyword evidence="5" id="KW-1185">Reference proteome</keyword>
<dbReference type="EMBL" id="KN821807">
    <property type="protein sequence ID" value="KIJ04466.1"/>
    <property type="molecule type" value="Genomic_DNA"/>
</dbReference>
<dbReference type="PRINTS" id="PR01415">
    <property type="entry name" value="ANKYRIN"/>
</dbReference>
<dbReference type="GO" id="GO:0085020">
    <property type="term" value="P:protein K6-linked ubiquitination"/>
    <property type="evidence" value="ECO:0007669"/>
    <property type="project" value="TreeGrafter"/>
</dbReference>
<feature type="repeat" description="ANK" evidence="3">
    <location>
        <begin position="84"/>
        <end position="116"/>
    </location>
</feature>
<dbReference type="PANTHER" id="PTHR24171">
    <property type="entry name" value="ANKYRIN REPEAT DOMAIN-CONTAINING PROTEIN 39-RELATED"/>
    <property type="match status" value="1"/>
</dbReference>
<evidence type="ECO:0000256" key="3">
    <source>
        <dbReference type="PROSITE-ProRule" id="PRU00023"/>
    </source>
</evidence>
<dbReference type="PROSITE" id="PS50088">
    <property type="entry name" value="ANK_REPEAT"/>
    <property type="match status" value="3"/>
</dbReference>